<dbReference type="InterPro" id="IPR013783">
    <property type="entry name" value="Ig-like_fold"/>
</dbReference>
<feature type="region of interest" description="Disordered" evidence="1">
    <location>
        <begin position="16"/>
        <end position="38"/>
    </location>
</feature>
<accession>A0A5C6X7G1</accession>
<organism evidence="2 3">
    <name type="scientific">Lujinxingia vulgaris</name>
    <dbReference type="NCBI Taxonomy" id="2600176"/>
    <lineage>
        <taxon>Bacteria</taxon>
        <taxon>Deltaproteobacteria</taxon>
        <taxon>Bradymonadales</taxon>
        <taxon>Lujinxingiaceae</taxon>
        <taxon>Lujinxingia</taxon>
    </lineage>
</organism>
<evidence type="ECO:0000313" key="3">
    <source>
        <dbReference type="Proteomes" id="UP000321412"/>
    </source>
</evidence>
<dbReference type="EMBL" id="VOSM01000017">
    <property type="protein sequence ID" value="TXD33963.1"/>
    <property type="molecule type" value="Genomic_DNA"/>
</dbReference>
<dbReference type="AlphaFoldDB" id="A0A5C6X7G1"/>
<dbReference type="RefSeq" id="WP_146983300.1">
    <property type="nucleotide sequence ID" value="NZ_VOSM01000017.1"/>
</dbReference>
<keyword evidence="3" id="KW-1185">Reference proteome</keyword>
<dbReference type="Gene3D" id="3.15.20.10">
    <property type="entry name" value="Bactericidal permeability-increasing protein, domain 2"/>
    <property type="match status" value="1"/>
</dbReference>
<proteinExistence type="predicted"/>
<comment type="caution">
    <text evidence="2">The sequence shown here is derived from an EMBL/GenBank/DDBJ whole genome shotgun (WGS) entry which is preliminary data.</text>
</comment>
<gene>
    <name evidence="2" type="ORF">FRC98_19915</name>
</gene>
<protein>
    <submittedName>
        <fullName evidence="2">Uncharacterized protein</fullName>
    </submittedName>
</protein>
<dbReference type="Pfam" id="PF09136">
    <property type="entry name" value="Glucodextran_B"/>
    <property type="match status" value="1"/>
</dbReference>
<dbReference type="OrthoDB" id="5477231at2"/>
<evidence type="ECO:0000313" key="2">
    <source>
        <dbReference type="EMBL" id="TXD33963.1"/>
    </source>
</evidence>
<dbReference type="Proteomes" id="UP000321412">
    <property type="component" value="Unassembled WGS sequence"/>
</dbReference>
<evidence type="ECO:0000256" key="1">
    <source>
        <dbReference type="SAM" id="MobiDB-lite"/>
    </source>
</evidence>
<name>A0A5C6X7G1_9DELT</name>
<dbReference type="Gene3D" id="2.60.40.10">
    <property type="entry name" value="Immunoglobulins"/>
    <property type="match status" value="1"/>
</dbReference>
<sequence length="910" mass="96092">MSLLLATLSLGSAACGGDEVADSSEWNTNEPDAGEGADADAAPIEEERPDAEPLAPRPATIVTVIDVPMPVVAGDRFNVTCEFLDADGEVITYPEDEAPPVRFDHSPSGLLEVRSGQLEAQHVGQATIACASPSVGLRDEDPPSVEIVAGPLTTLSTELSTFQIVAGDSVSASCRGFDAFSNPVDLSQTELRLISDVTNSGVTLEALEATITTAGFYNLSCFAEGVENFNEVTLEVVPDLPAELIVSVVPDQPVYGTGQIITLSAEAQDRYGNLVPQARITYESIPAGESFGDGRFRFDQDGVYTLRASIDENNATEAPISREVEIVVNQNGPSIVCTGPGDGTMVNHAPNTLLTFTGTVEDSLGVEEVLVNGSTATLDEQGNFSHRFRPRFGINFVDVVARDTYGEESVRTCSFLATNTYGNHLLSTNDVVSLRLAQDAIDDKGHTTTIQSLNDVLLRVLNSDGLLQQIRDAVVSNGLLSFGCPVPWTDDYSVSITGVEYYGISLGTGNLYRHLTELDLVGGGLDMQATLRGVRVRIRVYSPSGICPDFNPVADVDRVTVNLTSNIALNGQTLGASLRGTPSASAGEISLSGGNGFSDLVYGALGDLFQNTIRSEVEDAVESAIVDNFDSLLGDLLGNLGTDALSGGIEVPRLDGTGQIELLYDLGFSSLSVSSARMLLGMRTRVRPQTTAIAYPTLGVAVPPGSYLYEPSGGQNTSVSVHLMLLNQALHALWRGGLLEADIGDALFGEDAEGAAVSLRTTLPPVAALNTDGTATLMLGGMRLEMVYPGLFDEPVTLSLGATANTAININNGQLSFSNITLNEFHLSPDEISLNEGTRDILEGFLRGFLQTLLDDALNAALPELPVPSFAISPSLGVYGLPVGGELGLTNPALDSTNRHLILRGNFGVR</sequence>
<reference evidence="2 3" key="1">
    <citation type="submission" date="2019-08" db="EMBL/GenBank/DDBJ databases">
        <title>Bradymonadales sp. TMQ4.</title>
        <authorList>
            <person name="Liang Q."/>
        </authorList>
    </citation>
    <scope>NUCLEOTIDE SEQUENCE [LARGE SCALE GENOMIC DNA]</scope>
    <source>
        <strain evidence="2 3">TMQ4</strain>
    </source>
</reference>